<dbReference type="Proteomes" id="UP000265520">
    <property type="component" value="Unassembled WGS sequence"/>
</dbReference>
<name>A0A392TML4_9FABA</name>
<protein>
    <submittedName>
        <fullName evidence="1">Uncharacterized protein</fullName>
    </submittedName>
</protein>
<feature type="non-terminal residue" evidence="1">
    <location>
        <position position="1"/>
    </location>
</feature>
<accession>A0A392TML4</accession>
<reference evidence="1 2" key="1">
    <citation type="journal article" date="2018" name="Front. Plant Sci.">
        <title>Red Clover (Trifolium pratense) and Zigzag Clover (T. medium) - A Picture of Genomic Similarities and Differences.</title>
        <authorList>
            <person name="Dluhosova J."/>
            <person name="Istvanek J."/>
            <person name="Nedelnik J."/>
            <person name="Repkova J."/>
        </authorList>
    </citation>
    <scope>NUCLEOTIDE SEQUENCE [LARGE SCALE GENOMIC DNA]</scope>
    <source>
        <strain evidence="2">cv. 10/8</strain>
        <tissue evidence="1">Leaf</tissue>
    </source>
</reference>
<keyword evidence="2" id="KW-1185">Reference proteome</keyword>
<evidence type="ECO:0000313" key="2">
    <source>
        <dbReference type="Proteomes" id="UP000265520"/>
    </source>
</evidence>
<comment type="caution">
    <text evidence="1">The sequence shown here is derived from an EMBL/GenBank/DDBJ whole genome shotgun (WGS) entry which is preliminary data.</text>
</comment>
<dbReference type="EMBL" id="LXQA010604264">
    <property type="protein sequence ID" value="MCI61687.1"/>
    <property type="molecule type" value="Genomic_DNA"/>
</dbReference>
<evidence type="ECO:0000313" key="1">
    <source>
        <dbReference type="EMBL" id="MCI61687.1"/>
    </source>
</evidence>
<organism evidence="1 2">
    <name type="scientific">Trifolium medium</name>
    <dbReference type="NCBI Taxonomy" id="97028"/>
    <lineage>
        <taxon>Eukaryota</taxon>
        <taxon>Viridiplantae</taxon>
        <taxon>Streptophyta</taxon>
        <taxon>Embryophyta</taxon>
        <taxon>Tracheophyta</taxon>
        <taxon>Spermatophyta</taxon>
        <taxon>Magnoliopsida</taxon>
        <taxon>eudicotyledons</taxon>
        <taxon>Gunneridae</taxon>
        <taxon>Pentapetalae</taxon>
        <taxon>rosids</taxon>
        <taxon>fabids</taxon>
        <taxon>Fabales</taxon>
        <taxon>Fabaceae</taxon>
        <taxon>Papilionoideae</taxon>
        <taxon>50 kb inversion clade</taxon>
        <taxon>NPAAA clade</taxon>
        <taxon>Hologalegina</taxon>
        <taxon>IRL clade</taxon>
        <taxon>Trifolieae</taxon>
        <taxon>Trifolium</taxon>
    </lineage>
</organism>
<proteinExistence type="predicted"/>
<sequence length="12" mass="1285">ALVLVKSAPHFC</sequence>